<dbReference type="InterPro" id="IPR044925">
    <property type="entry name" value="His-Me_finger_sf"/>
</dbReference>
<dbReference type="SUPFAM" id="SSF54060">
    <property type="entry name" value="His-Me finger endonucleases"/>
    <property type="match status" value="1"/>
</dbReference>
<dbReference type="InterPro" id="IPR040255">
    <property type="entry name" value="Non-specific_endonuclease"/>
</dbReference>
<evidence type="ECO:0000256" key="1">
    <source>
        <dbReference type="ARBA" id="ARBA00010052"/>
    </source>
</evidence>
<gene>
    <name evidence="5" type="ORF">RUM44_000934</name>
</gene>
<evidence type="ECO:0000259" key="4">
    <source>
        <dbReference type="SMART" id="SM00892"/>
    </source>
</evidence>
<keyword evidence="6" id="KW-1185">Reference proteome</keyword>
<dbReference type="PANTHER" id="PTHR13966">
    <property type="entry name" value="ENDONUCLEASE RELATED"/>
    <property type="match status" value="1"/>
</dbReference>
<comment type="caution">
    <text evidence="5">The sequence shown here is derived from an EMBL/GenBank/DDBJ whole genome shotgun (WGS) entry which is preliminary data.</text>
</comment>
<dbReference type="InterPro" id="IPR001604">
    <property type="entry name" value="Endo_G_ENPP1-like_dom"/>
</dbReference>
<dbReference type="InterPro" id="IPR044929">
    <property type="entry name" value="DNA/RNA_non-sp_Endonuclease_sf"/>
</dbReference>
<accession>A0ABR1B6F1</accession>
<sequence length="413" mass="47749">MANRAPYVISFIPEMYKFYWYVIRYSVFLSECRTQLDTTVRSSKIFIDVFKFSQPKRSKEVNSGGDLVNFECGNGFVRKDLPGKSYPFQCVNGKFNRTYPLEEILCRSDYHKSSMAVRLSPIEIRSKIFKCDGPGLELYQLNSVQPDGKTKHLYTACLDTAVMRPKFVFQPSTEEKPPKGIHLEERNDVWGFDGYGSSVNEMLVLSKGYVENIQRNRTTNSFPQKYSAKNPYPHYFNRGHLAPYADYADALDRKTTCEYINAAPQWEAFNKNSWSLVEREARMMRQTNPKEWEVYTGTYGSIPTTRGPLVVAPIFEQGRFKKGMLPVPMLYWKLVYNTVDKTKSKAFVGVNNPEFKTSAEIGPKYKICTPIAQKNKDPYEGSEFFGFVYQCKVDEFLNALKNNEKIVKEKFVF</sequence>
<dbReference type="EMBL" id="JAWJWF010000003">
    <property type="protein sequence ID" value="KAK6635680.1"/>
    <property type="molecule type" value="Genomic_DNA"/>
</dbReference>
<evidence type="ECO:0000256" key="3">
    <source>
        <dbReference type="ARBA" id="ARBA00022759"/>
    </source>
</evidence>
<keyword evidence="3" id="KW-0378">Hydrolase</keyword>
<evidence type="ECO:0000256" key="2">
    <source>
        <dbReference type="ARBA" id="ARBA00022722"/>
    </source>
</evidence>
<dbReference type="PANTHER" id="PTHR13966:SF19">
    <property type="entry name" value="NUCLEASE EXOG, MITOCHONDRIAL"/>
    <property type="match status" value="1"/>
</dbReference>
<keyword evidence="2" id="KW-0540">Nuclease</keyword>
<organism evidence="5 6">
    <name type="scientific">Polyplax serrata</name>
    <name type="common">Common mouse louse</name>
    <dbReference type="NCBI Taxonomy" id="468196"/>
    <lineage>
        <taxon>Eukaryota</taxon>
        <taxon>Metazoa</taxon>
        <taxon>Ecdysozoa</taxon>
        <taxon>Arthropoda</taxon>
        <taxon>Hexapoda</taxon>
        <taxon>Insecta</taxon>
        <taxon>Pterygota</taxon>
        <taxon>Neoptera</taxon>
        <taxon>Paraneoptera</taxon>
        <taxon>Psocodea</taxon>
        <taxon>Troctomorpha</taxon>
        <taxon>Phthiraptera</taxon>
        <taxon>Anoplura</taxon>
        <taxon>Polyplacidae</taxon>
        <taxon>Polyplax</taxon>
    </lineage>
</organism>
<dbReference type="Proteomes" id="UP001359485">
    <property type="component" value="Unassembled WGS sequence"/>
</dbReference>
<dbReference type="SMART" id="SM00892">
    <property type="entry name" value="Endonuclease_NS"/>
    <property type="match status" value="1"/>
</dbReference>
<reference evidence="5 6" key="1">
    <citation type="submission" date="2023-09" db="EMBL/GenBank/DDBJ databases">
        <title>Genomes of two closely related lineages of the louse Polyplax serrata with different host specificities.</title>
        <authorList>
            <person name="Martinu J."/>
            <person name="Tarabai H."/>
            <person name="Stefka J."/>
            <person name="Hypsa V."/>
        </authorList>
    </citation>
    <scope>NUCLEOTIDE SEQUENCE [LARGE SCALE GENOMIC DNA]</scope>
    <source>
        <strain evidence="5">98ZLc_SE</strain>
    </source>
</reference>
<proteinExistence type="inferred from homology"/>
<feature type="domain" description="DNA/RNA non-specific endonuclease/pyrophosphatase/phosphodiesterase" evidence="4">
    <location>
        <begin position="150"/>
        <end position="396"/>
    </location>
</feature>
<dbReference type="Gene3D" id="3.40.570.10">
    <property type="entry name" value="Extracellular Endonuclease, subunit A"/>
    <property type="match status" value="1"/>
</dbReference>
<evidence type="ECO:0000313" key="5">
    <source>
        <dbReference type="EMBL" id="KAK6635680.1"/>
    </source>
</evidence>
<evidence type="ECO:0000313" key="6">
    <source>
        <dbReference type="Proteomes" id="UP001359485"/>
    </source>
</evidence>
<protein>
    <recommendedName>
        <fullName evidence="4">DNA/RNA non-specific endonuclease/pyrophosphatase/phosphodiesterase domain-containing protein</fullName>
    </recommendedName>
</protein>
<name>A0ABR1B6F1_POLSC</name>
<keyword evidence="3" id="KW-0255">Endonuclease</keyword>
<comment type="similarity">
    <text evidence="1">Belongs to the DNA/RNA non-specific endonuclease family.</text>
</comment>
<dbReference type="Pfam" id="PF01223">
    <property type="entry name" value="Endonuclease_NS"/>
    <property type="match status" value="1"/>
</dbReference>